<evidence type="ECO:0000313" key="2">
    <source>
        <dbReference type="EMBL" id="QHT83873.1"/>
    </source>
</evidence>
<keyword evidence="1" id="KW-1133">Transmembrane helix</keyword>
<keyword evidence="1" id="KW-0472">Membrane</keyword>
<evidence type="ECO:0000256" key="1">
    <source>
        <dbReference type="SAM" id="Phobius"/>
    </source>
</evidence>
<proteinExistence type="predicted"/>
<organism evidence="2">
    <name type="scientific">viral metagenome</name>
    <dbReference type="NCBI Taxonomy" id="1070528"/>
    <lineage>
        <taxon>unclassified sequences</taxon>
        <taxon>metagenomes</taxon>
        <taxon>organismal metagenomes</taxon>
    </lineage>
</organism>
<feature type="transmembrane region" description="Helical" evidence="1">
    <location>
        <begin position="65"/>
        <end position="82"/>
    </location>
</feature>
<name>A0A6C0HVG5_9ZZZZ</name>
<dbReference type="AlphaFoldDB" id="A0A6C0HVG5"/>
<keyword evidence="1" id="KW-0812">Transmembrane</keyword>
<accession>A0A6C0HVG5</accession>
<reference evidence="2" key="1">
    <citation type="journal article" date="2020" name="Nature">
        <title>Giant virus diversity and host interactions through global metagenomics.</title>
        <authorList>
            <person name="Schulz F."/>
            <person name="Roux S."/>
            <person name="Paez-Espino D."/>
            <person name="Jungbluth S."/>
            <person name="Walsh D.A."/>
            <person name="Denef V.J."/>
            <person name="McMahon K.D."/>
            <person name="Konstantinidis K.T."/>
            <person name="Eloe-Fadrosh E.A."/>
            <person name="Kyrpides N.C."/>
            <person name="Woyke T."/>
        </authorList>
    </citation>
    <scope>NUCLEOTIDE SEQUENCE</scope>
    <source>
        <strain evidence="2">GVMAG-M-3300023184-168</strain>
    </source>
</reference>
<sequence>MFTQTIFLSFMGLVLNTQGFITNDPLKRIALSRAFTKTFVETMALNVVDQSTIIHELTCNCQDHPYLTIYFASFICFGYMFVIDKNKDKLQDIKYYSHVKKTIKQILLIMFLIFGKNLENAI</sequence>
<protein>
    <submittedName>
        <fullName evidence="2">Uncharacterized protein</fullName>
    </submittedName>
</protein>
<dbReference type="EMBL" id="MN740013">
    <property type="protein sequence ID" value="QHT83873.1"/>
    <property type="molecule type" value="Genomic_DNA"/>
</dbReference>